<name>A0AAT9F856_9BACT</name>
<dbReference type="KEGG" id="mcm:MCAL160_0511"/>
<keyword evidence="1" id="KW-1133">Transmembrane helix</keyword>
<reference evidence="2" key="4">
    <citation type="submission" date="2024-06" db="EMBL/GenBank/DDBJ databases">
        <authorList>
            <consortium name="Mycoplasma californicum genome sequencing consortium"/>
            <person name="Hata E."/>
            <person name="Tanaka K."/>
            <person name="Tamamura Y."/>
        </authorList>
    </citation>
    <scope>NUCLEOTIDE SEQUENCE</scope>
    <source>
        <strain evidence="2">HAZ160_1</strain>
    </source>
</reference>
<organism evidence="2">
    <name type="scientific">Mycoplasmopsis californica HAZ160_1</name>
    <dbReference type="NCBI Taxonomy" id="1397850"/>
    <lineage>
        <taxon>Bacteria</taxon>
        <taxon>Bacillati</taxon>
        <taxon>Mycoplasmatota</taxon>
        <taxon>Mycoplasmoidales</taxon>
        <taxon>Metamycoplasmataceae</taxon>
        <taxon>Mycoplasmopsis</taxon>
    </lineage>
</organism>
<feature type="transmembrane region" description="Helical" evidence="1">
    <location>
        <begin position="555"/>
        <end position="578"/>
    </location>
</feature>
<sequence length="579" mass="65679">MASKKPTLAKFYLAEKFDKNRNVSFNLKKEGLKKHTNFQTFSEALSNFIETAQLLPITAKVWFHRDGAFRGAATIEQAKIILNRVAEAKIQDQDVIEYINKENLVEKAPSKKMPLDKFLKLLEDAKIIAEINGKVKPQELQNEDIYTDVDADLVVESIVANQKGAFVKYHLTKDEHVSDTKVAYFDYTGVTPYTATLEALKLDAISEEKFNTLVKEAKVYAEVKRKSSATTVSSAKIKSDVELVVVVEEIIVLNKDKSYVKYHFTRQEFISESFIGELDYSSRDIEAEKLYVHKIGMGMSENFEEIVAKTKLYADVKENKSATLLSSSHLFTTEEVKLVVEQINIANTYVAQVVYHYEAGDIKSQSFASLFDFREANGTDILYAQDKLFTEDDFVKAVQVSSIYLDIEKNPLSIEISSSHVKTNSMLNVVIDQINVTSDKNVYVTYHFAKSGFISNSDVAMFDLSQPSDGNVLFPVVPVKVEEIQTQKHEEEFQSPMEAVEENVEQIQPMPQPEEVPMIMVESQEKPLPEQKVERLVKEYKETVSCGKKSTDVAFWAYSIVLIVIIILFVLIIAKYLLK</sequence>
<keyword evidence="1" id="KW-0472">Membrane</keyword>
<evidence type="ECO:0000256" key="1">
    <source>
        <dbReference type="SAM" id="Phobius"/>
    </source>
</evidence>
<accession>A0AAT9F856</accession>
<keyword evidence="1" id="KW-0812">Transmembrane</keyword>
<dbReference type="AlphaFoldDB" id="A0AAT9F856"/>
<reference evidence="2" key="3">
    <citation type="journal article" date="2019" name="Vet. Microbiol.">
        <title>Mutations associated with change of susceptibility to lincosamides and/or macrolides in field and laboratory-derived Mycoplasma californicum strains in Japan, and development of a rapid detection method for these mutations.</title>
        <authorList>
            <person name="Hata E."/>
            <person name="Nagai K."/>
            <person name="Murakami K."/>
        </authorList>
    </citation>
    <scope>NUCLEOTIDE SEQUENCE</scope>
    <source>
        <strain evidence="2">HAZ160_1</strain>
    </source>
</reference>
<reference evidence="2" key="2">
    <citation type="journal article" date="2014" name="Genome Announc.">
        <title>Complete Genome Sequence of Mycoplasma californicum Strain HAZ160_1 from Bovine Mastitic Milk in Japan.</title>
        <authorList>
            <person name="Hata E."/>
            <person name="Murakami K."/>
        </authorList>
    </citation>
    <scope>NUCLEOTIDE SEQUENCE</scope>
    <source>
        <strain evidence="2">HAZ160_1</strain>
    </source>
</reference>
<reference evidence="2" key="1">
    <citation type="journal article" date="2014" name="Appl. Environ. Microbiol.">
        <title>Molecular Epidemiology of Cases of Mycoplasma californicum Infection in Japan.</title>
        <authorList>
            <person name="Hata E."/>
            <person name="Suzuki K."/>
            <person name="Hanyu H."/>
            <person name="Itoh M."/>
            <person name="Higuchi H."/>
            <person name="Kobayashi H."/>
        </authorList>
    </citation>
    <scope>NUCLEOTIDE SEQUENCE</scope>
    <source>
        <strain evidence="2">HAZ160_1</strain>
    </source>
</reference>
<evidence type="ECO:0000313" key="2">
    <source>
        <dbReference type="EMBL" id="BAP01061.1"/>
    </source>
</evidence>
<gene>
    <name evidence="2" type="ORF">MCAL160_0511</name>
</gene>
<protein>
    <submittedName>
        <fullName evidence="2">Uncharacterized protein</fullName>
    </submittedName>
</protein>
<dbReference type="EMBL" id="AP013353">
    <property type="protein sequence ID" value="BAP01061.1"/>
    <property type="molecule type" value="Genomic_DNA"/>
</dbReference>
<dbReference type="RefSeq" id="WP_052462006.1">
    <property type="nucleotide sequence ID" value="NZ_AP013353.1"/>
</dbReference>
<proteinExistence type="predicted"/>